<name>T0Z9Q7_9ZZZZ</name>
<sequence>GSIDDNVPISNTYLLVSALMKANKNFDMLIVPNERHHYGPYTPYITRRMWDFFVRYLAGNTPPHEFDGMPKSLTQ</sequence>
<proteinExistence type="predicted"/>
<feature type="non-terminal residue" evidence="2">
    <location>
        <position position="1"/>
    </location>
</feature>
<gene>
    <name evidence="2" type="ORF">B1A_16308</name>
</gene>
<dbReference type="EMBL" id="AUZX01011983">
    <property type="protein sequence ID" value="EQD40822.1"/>
    <property type="molecule type" value="Genomic_DNA"/>
</dbReference>
<reference evidence="2" key="1">
    <citation type="submission" date="2013-08" db="EMBL/GenBank/DDBJ databases">
        <authorList>
            <person name="Mendez C."/>
            <person name="Richter M."/>
            <person name="Ferrer M."/>
            <person name="Sanchez J."/>
        </authorList>
    </citation>
    <scope>NUCLEOTIDE SEQUENCE</scope>
</reference>
<organism evidence="2">
    <name type="scientific">mine drainage metagenome</name>
    <dbReference type="NCBI Taxonomy" id="410659"/>
    <lineage>
        <taxon>unclassified sequences</taxon>
        <taxon>metagenomes</taxon>
        <taxon>ecological metagenomes</taxon>
    </lineage>
</organism>
<dbReference type="InterPro" id="IPR001375">
    <property type="entry name" value="Peptidase_S9_cat"/>
</dbReference>
<reference evidence="2" key="2">
    <citation type="journal article" date="2014" name="ISME J.">
        <title>Microbial stratification in low pH oxic and suboxic macroscopic growths along an acid mine drainage.</title>
        <authorList>
            <person name="Mendez-Garcia C."/>
            <person name="Mesa V."/>
            <person name="Sprenger R.R."/>
            <person name="Richter M."/>
            <person name="Diez M.S."/>
            <person name="Solano J."/>
            <person name="Bargiela R."/>
            <person name="Golyshina O.V."/>
            <person name="Manteca A."/>
            <person name="Ramos J.L."/>
            <person name="Gallego J.R."/>
            <person name="Llorente I."/>
            <person name="Martins Dos Santos V.A."/>
            <person name="Jensen O.N."/>
            <person name="Pelaez A.I."/>
            <person name="Sanchez J."/>
            <person name="Ferrer M."/>
        </authorList>
    </citation>
    <scope>NUCLEOTIDE SEQUENCE</scope>
</reference>
<protein>
    <submittedName>
        <fullName evidence="2">Dipeptidyl peptidase IV</fullName>
    </submittedName>
</protein>
<dbReference type="InterPro" id="IPR029058">
    <property type="entry name" value="AB_hydrolase_fold"/>
</dbReference>
<evidence type="ECO:0000313" key="2">
    <source>
        <dbReference type="EMBL" id="EQD40822.1"/>
    </source>
</evidence>
<dbReference type="Gene3D" id="3.40.50.1820">
    <property type="entry name" value="alpha/beta hydrolase"/>
    <property type="match status" value="1"/>
</dbReference>
<accession>T0Z9Q7</accession>
<dbReference type="GO" id="GO:0008236">
    <property type="term" value="F:serine-type peptidase activity"/>
    <property type="evidence" value="ECO:0007669"/>
    <property type="project" value="InterPro"/>
</dbReference>
<dbReference type="Pfam" id="PF00326">
    <property type="entry name" value="Peptidase_S9"/>
    <property type="match status" value="1"/>
</dbReference>
<evidence type="ECO:0000259" key="1">
    <source>
        <dbReference type="Pfam" id="PF00326"/>
    </source>
</evidence>
<comment type="caution">
    <text evidence="2">The sequence shown here is derived from an EMBL/GenBank/DDBJ whole genome shotgun (WGS) entry which is preliminary data.</text>
</comment>
<dbReference type="AlphaFoldDB" id="T0Z9Q7"/>
<feature type="domain" description="Peptidase S9 prolyl oligopeptidase catalytic" evidence="1">
    <location>
        <begin position="1"/>
        <end position="58"/>
    </location>
</feature>
<dbReference type="GO" id="GO:0006508">
    <property type="term" value="P:proteolysis"/>
    <property type="evidence" value="ECO:0007669"/>
    <property type="project" value="InterPro"/>
</dbReference>
<dbReference type="SUPFAM" id="SSF53474">
    <property type="entry name" value="alpha/beta-Hydrolases"/>
    <property type="match status" value="1"/>
</dbReference>